<proteinExistence type="predicted"/>
<reference evidence="1 2" key="1">
    <citation type="submission" date="2024-09" db="EMBL/GenBank/DDBJ databases">
        <authorList>
            <person name="Lee S.D."/>
        </authorList>
    </citation>
    <scope>NUCLEOTIDE SEQUENCE [LARGE SCALE GENOMIC DNA]</scope>
    <source>
        <strain evidence="1 2">N8-3</strain>
    </source>
</reference>
<evidence type="ECO:0000313" key="2">
    <source>
        <dbReference type="Proteomes" id="UP001592531"/>
    </source>
</evidence>
<dbReference type="SUPFAM" id="SSF55144">
    <property type="entry name" value="LigT-like"/>
    <property type="match status" value="1"/>
</dbReference>
<dbReference type="Pfam" id="PF13563">
    <property type="entry name" value="2_5_RNA_ligase2"/>
    <property type="match status" value="1"/>
</dbReference>
<name>A0ABV6VXY0_9ACTN</name>
<evidence type="ECO:0000313" key="1">
    <source>
        <dbReference type="EMBL" id="MFC1418609.1"/>
    </source>
</evidence>
<dbReference type="Proteomes" id="UP001592531">
    <property type="component" value="Unassembled WGS sequence"/>
</dbReference>
<gene>
    <name evidence="1" type="ORF">ACEZDE_18520</name>
</gene>
<dbReference type="EMBL" id="JBHFAB010000013">
    <property type="protein sequence ID" value="MFC1418609.1"/>
    <property type="molecule type" value="Genomic_DNA"/>
</dbReference>
<dbReference type="InterPro" id="IPR009097">
    <property type="entry name" value="Cyclic_Pdiesterase"/>
</dbReference>
<dbReference type="GO" id="GO:0016874">
    <property type="term" value="F:ligase activity"/>
    <property type="evidence" value="ECO:0007669"/>
    <property type="project" value="UniProtKB-KW"/>
</dbReference>
<organism evidence="1 2">
    <name type="scientific">Streptacidiphilus cavernicola</name>
    <dbReference type="NCBI Taxonomy" id="3342716"/>
    <lineage>
        <taxon>Bacteria</taxon>
        <taxon>Bacillati</taxon>
        <taxon>Actinomycetota</taxon>
        <taxon>Actinomycetes</taxon>
        <taxon>Kitasatosporales</taxon>
        <taxon>Streptomycetaceae</taxon>
        <taxon>Streptacidiphilus</taxon>
    </lineage>
</organism>
<accession>A0ABV6VXY0</accession>
<keyword evidence="1" id="KW-0436">Ligase</keyword>
<comment type="caution">
    <text evidence="1">The sequence shown here is derived from an EMBL/GenBank/DDBJ whole genome shotgun (WGS) entry which is preliminary data.</text>
</comment>
<dbReference type="Gene3D" id="3.90.1140.10">
    <property type="entry name" value="Cyclic phosphodiesterase"/>
    <property type="match status" value="1"/>
</dbReference>
<protein>
    <submittedName>
        <fullName evidence="1">2'-5' RNA ligase family protein</fullName>
    </submittedName>
</protein>
<keyword evidence="2" id="KW-1185">Reference proteome</keyword>
<dbReference type="RefSeq" id="WP_380537405.1">
    <property type="nucleotide sequence ID" value="NZ_JBHFAB010000013.1"/>
</dbReference>
<sequence>MDHWMTDQQSTADHWWWRPGWSTGRRFLTWHLTFDHALQVHRLAEAYRQRLATVPGLDLIPNQWLHLTMQGLGFVDEVAQDDVEAIVAIARAQLALVPAFDVTIDRPAFTPEAIRWEAAPREPVEAVRDAIRTAIGTVWAEVPEQRDGFGPHISIAYSNAALPAGPVLAAIAAEPSEPASARIASAELILLERDNQMYEWETVASLPLA</sequence>